<evidence type="ECO:0000313" key="2">
    <source>
        <dbReference type="Proteomes" id="UP000275076"/>
    </source>
</evidence>
<dbReference type="Proteomes" id="UP000275076">
    <property type="component" value="Unassembled WGS sequence"/>
</dbReference>
<dbReference type="RefSeq" id="WP_125556396.1">
    <property type="nucleotide sequence ID" value="NZ_RBVX01000012.1"/>
</dbReference>
<sequence length="117" mass="13881">MWVYYEEIDGELQPKWVVVEAKQPSEGSIVFYSINQPYDRFYPEDFHDDLFVLSIDIGELLQDPFSNHQFGINIDLVETRLKQNGINPEAIYHAEYFIMLCDDLQEVVHLPTYFKEE</sequence>
<organism evidence="1 2">
    <name type="scientific">Salibacterium salarium</name>
    <dbReference type="NCBI Taxonomy" id="284579"/>
    <lineage>
        <taxon>Bacteria</taxon>
        <taxon>Bacillati</taxon>
        <taxon>Bacillota</taxon>
        <taxon>Bacilli</taxon>
        <taxon>Bacillales</taxon>
        <taxon>Bacillaceae</taxon>
    </lineage>
</organism>
<dbReference type="AlphaFoldDB" id="A0A3R9Q3F9"/>
<gene>
    <name evidence="1" type="ORF">D7Z54_13560</name>
</gene>
<keyword evidence="2" id="KW-1185">Reference proteome</keyword>
<comment type="caution">
    <text evidence="1">The sequence shown here is derived from an EMBL/GenBank/DDBJ whole genome shotgun (WGS) entry which is preliminary data.</text>
</comment>
<protein>
    <submittedName>
        <fullName evidence="1">Uncharacterized protein</fullName>
    </submittedName>
</protein>
<evidence type="ECO:0000313" key="1">
    <source>
        <dbReference type="EMBL" id="RSL32769.1"/>
    </source>
</evidence>
<dbReference type="EMBL" id="RBVX01000012">
    <property type="protein sequence ID" value="RSL32769.1"/>
    <property type="molecule type" value="Genomic_DNA"/>
</dbReference>
<name>A0A3R9Q3F9_9BACI</name>
<accession>A0A3R9Q3F9</accession>
<proteinExistence type="predicted"/>
<reference evidence="1 2" key="1">
    <citation type="submission" date="2018-10" db="EMBL/GenBank/DDBJ databases">
        <title>Draft genome sequence of Bacillus salarius IM0101, isolated from a hypersaline soil in Inner Mongolia, China.</title>
        <authorList>
            <person name="Yamprayoonswat W."/>
            <person name="Boonvisut S."/>
            <person name="Jumpathong W."/>
            <person name="Sittihan S."/>
            <person name="Ruangsuj P."/>
            <person name="Wanthongcharoen S."/>
            <person name="Thongpramul N."/>
            <person name="Pimmason S."/>
            <person name="Yu B."/>
            <person name="Yasawong M."/>
        </authorList>
    </citation>
    <scope>NUCLEOTIDE SEQUENCE [LARGE SCALE GENOMIC DNA]</scope>
    <source>
        <strain evidence="1 2">IM0101</strain>
    </source>
</reference>
<dbReference type="OrthoDB" id="2883596at2"/>